<reference evidence="1" key="2">
    <citation type="submission" date="2020-02" db="EMBL/GenBank/DDBJ databases">
        <authorList>
            <person name="Gilchrist C.L.M."/>
            <person name="Chooi Y.-H."/>
        </authorList>
    </citation>
    <scope>NUCLEOTIDE SEQUENCE</scope>
    <source>
        <strain evidence="1">MST-FP2251</strain>
    </source>
</reference>
<dbReference type="EMBL" id="VCAU01000027">
    <property type="protein sequence ID" value="KAF9890421.1"/>
    <property type="molecule type" value="Genomic_DNA"/>
</dbReference>
<gene>
    <name evidence="1" type="ORF">FE257_006089</name>
</gene>
<accession>A0AAD4CPS2</accession>
<comment type="caution">
    <text evidence="1">The sequence shown here is derived from an EMBL/GenBank/DDBJ whole genome shotgun (WGS) entry which is preliminary data.</text>
</comment>
<keyword evidence="2" id="KW-1185">Reference proteome</keyword>
<protein>
    <submittedName>
        <fullName evidence="1">Uncharacterized protein</fullName>
    </submittedName>
</protein>
<dbReference type="Proteomes" id="UP001194746">
    <property type="component" value="Unassembled WGS sequence"/>
</dbReference>
<sequence>MSQARRVILRVPEEIMDYQDPDQFVRLYFEKLRPGEELDHNRHYIHHQPPSIIPLSNPKVHILIDLEKHEFSGPLGKNFPHDIYSVRQEGSGVALYGYSEPVKQNLLQKIREFSDSHYPWGESIADQRGYI</sequence>
<evidence type="ECO:0000313" key="1">
    <source>
        <dbReference type="EMBL" id="KAF9890421.1"/>
    </source>
</evidence>
<dbReference type="AlphaFoldDB" id="A0AAD4CPS2"/>
<reference evidence="1" key="1">
    <citation type="journal article" date="2019" name="Beilstein J. Org. Chem.">
        <title>Nanangenines: drimane sesquiterpenoids as the dominant metabolite cohort of a novel Australian fungus, Aspergillus nanangensis.</title>
        <authorList>
            <person name="Lacey H.J."/>
            <person name="Gilchrist C.L.M."/>
            <person name="Crombie A."/>
            <person name="Kalaitzis J.A."/>
            <person name="Vuong D."/>
            <person name="Rutledge P.J."/>
            <person name="Turner P."/>
            <person name="Pitt J.I."/>
            <person name="Lacey E."/>
            <person name="Chooi Y.H."/>
            <person name="Piggott A.M."/>
        </authorList>
    </citation>
    <scope>NUCLEOTIDE SEQUENCE</scope>
    <source>
        <strain evidence="1">MST-FP2251</strain>
    </source>
</reference>
<evidence type="ECO:0000313" key="2">
    <source>
        <dbReference type="Proteomes" id="UP001194746"/>
    </source>
</evidence>
<name>A0AAD4CPS2_ASPNN</name>
<proteinExistence type="predicted"/>
<organism evidence="1 2">
    <name type="scientific">Aspergillus nanangensis</name>
    <dbReference type="NCBI Taxonomy" id="2582783"/>
    <lineage>
        <taxon>Eukaryota</taxon>
        <taxon>Fungi</taxon>
        <taxon>Dikarya</taxon>
        <taxon>Ascomycota</taxon>
        <taxon>Pezizomycotina</taxon>
        <taxon>Eurotiomycetes</taxon>
        <taxon>Eurotiomycetidae</taxon>
        <taxon>Eurotiales</taxon>
        <taxon>Aspergillaceae</taxon>
        <taxon>Aspergillus</taxon>
        <taxon>Aspergillus subgen. Circumdati</taxon>
    </lineage>
</organism>